<keyword evidence="2" id="KW-0677">Repeat</keyword>
<keyword evidence="10" id="KW-1185">Reference proteome</keyword>
<evidence type="ECO:0000256" key="7">
    <source>
        <dbReference type="PROSITE-ProRule" id="PRU00221"/>
    </source>
</evidence>
<keyword evidence="1 7" id="KW-0853">WD repeat</keyword>
<dbReference type="InterPro" id="IPR036322">
    <property type="entry name" value="WD40_repeat_dom_sf"/>
</dbReference>
<evidence type="ECO:0000256" key="3">
    <source>
        <dbReference type="ARBA" id="ARBA00037338"/>
    </source>
</evidence>
<evidence type="ECO:0000256" key="1">
    <source>
        <dbReference type="ARBA" id="ARBA00022574"/>
    </source>
</evidence>
<sequence length="476" mass="52116">MAELIPSPKAILRGHKAQIHAATFVRHNERLATGDAEGWVVLWDLTIMRPRAVWRAHENAILGIRGWGRDSIITYVFTSEDRLDLSSKLIAVSSHGRDHKLIVWRVREEDEDRLSVALPLEETPTPRPQPWVLHLLEVNTMNFCSFAACLGDAAQGSLDSAASTAQVLIAVPNTLASEAIDIYTLPSQTRIHTIKTSQTNGMAMSLSLFHHDGCLALVAAFENGFVSVHRLDSDGSWTMTYRSKAHTQPILSTDVHPSRECFFTSAADALIAKHPVPTSCQEVDVDAESNQRVVEIVEPNQSNTGKSLLSAALSAAGSAETRARPKKLKEWEHPLKVVNTKHSGQQSLKVRSDGKLLATAGWDSKIRVYSTKTLKELAVLSWHKVGAYAVAFASVDEPSTPLTTSHPTDFKQPVESDMGDTTDVTQEEGSTGSRQVRSLAKGAGMSVKDRRLQLAKTAHWIAAGAKDGKVSLWDIY</sequence>
<dbReference type="OrthoDB" id="7668193at2759"/>
<feature type="repeat" description="WD" evidence="7">
    <location>
        <begin position="461"/>
        <end position="476"/>
    </location>
</feature>
<dbReference type="PROSITE" id="PS00678">
    <property type="entry name" value="WD_REPEATS_1"/>
    <property type="match status" value="1"/>
</dbReference>
<dbReference type="InterPro" id="IPR015943">
    <property type="entry name" value="WD40/YVTN_repeat-like_dom_sf"/>
</dbReference>
<dbReference type="Proteomes" id="UP000219286">
    <property type="component" value="Unassembled WGS sequence"/>
</dbReference>
<feature type="compositionally biased region" description="Polar residues" evidence="8">
    <location>
        <begin position="422"/>
        <end position="436"/>
    </location>
</feature>
<dbReference type="AlphaFoldDB" id="A0A2H2Z9J6"/>
<feature type="region of interest" description="Disordered" evidence="8">
    <location>
        <begin position="398"/>
        <end position="440"/>
    </location>
</feature>
<dbReference type="SUPFAM" id="SSF50978">
    <property type="entry name" value="WD40 repeat-like"/>
    <property type="match status" value="1"/>
</dbReference>
<protein>
    <recommendedName>
        <fullName evidence="6">ASTRA-associated protein 1</fullName>
    </recommendedName>
</protein>
<evidence type="ECO:0000256" key="2">
    <source>
        <dbReference type="ARBA" id="ARBA00022737"/>
    </source>
</evidence>
<dbReference type="PANTHER" id="PTHR19854">
    <property type="entry name" value="TRANSDUCIN BETA-LIKE 3"/>
    <property type="match status" value="1"/>
</dbReference>
<comment type="function">
    <text evidence="3">Component of the ASTRA complex involved in chromatin remodeling.</text>
</comment>
<dbReference type="PANTHER" id="PTHR19854:SF1">
    <property type="entry name" value="GUANINE NUCLEOTIDE-BINDING PROTEIN SUBUNIT BETA-LIKE PROTEIN 1"/>
    <property type="match status" value="1"/>
</dbReference>
<dbReference type="PROSITE" id="PS50294">
    <property type="entry name" value="WD_REPEATS_REGION"/>
    <property type="match status" value="1"/>
</dbReference>
<dbReference type="Pfam" id="PF00400">
    <property type="entry name" value="WD40"/>
    <property type="match status" value="3"/>
</dbReference>
<dbReference type="InterPro" id="IPR019775">
    <property type="entry name" value="WD40_repeat_CS"/>
</dbReference>
<gene>
    <name evidence="9" type="ORF">A9Z42_0045930</name>
</gene>
<dbReference type="InterPro" id="IPR001680">
    <property type="entry name" value="WD40_rpt"/>
</dbReference>
<dbReference type="Gene3D" id="2.130.10.10">
    <property type="entry name" value="YVTN repeat-like/Quinoprotein amine dehydrogenase"/>
    <property type="match status" value="3"/>
</dbReference>
<accession>A0A2H2Z9J6</accession>
<comment type="similarity">
    <text evidence="4">Belongs to the WD repeat ASA1 family.</text>
</comment>
<organism evidence="9 10">
    <name type="scientific">Trichoderma parareesei</name>
    <name type="common">Filamentous fungus</name>
    <dbReference type="NCBI Taxonomy" id="858221"/>
    <lineage>
        <taxon>Eukaryota</taxon>
        <taxon>Fungi</taxon>
        <taxon>Dikarya</taxon>
        <taxon>Ascomycota</taxon>
        <taxon>Pezizomycotina</taxon>
        <taxon>Sordariomycetes</taxon>
        <taxon>Hypocreomycetidae</taxon>
        <taxon>Hypocreales</taxon>
        <taxon>Hypocreaceae</taxon>
        <taxon>Trichoderma</taxon>
    </lineage>
</organism>
<comment type="subunit">
    <text evidence="5">Component of the ASTRA chromatin remodeling machinery complex.</text>
</comment>
<evidence type="ECO:0000256" key="6">
    <source>
        <dbReference type="ARBA" id="ARBA00040563"/>
    </source>
</evidence>
<evidence type="ECO:0000313" key="10">
    <source>
        <dbReference type="Proteomes" id="UP000219286"/>
    </source>
</evidence>
<evidence type="ECO:0000256" key="4">
    <source>
        <dbReference type="ARBA" id="ARBA00037931"/>
    </source>
</evidence>
<name>A0A2H2Z9J6_TRIPA</name>
<dbReference type="SMART" id="SM00320">
    <property type="entry name" value="WD40"/>
    <property type="match status" value="4"/>
</dbReference>
<dbReference type="EMBL" id="LFMI01000468">
    <property type="protein sequence ID" value="OTA04033.1"/>
    <property type="molecule type" value="Genomic_DNA"/>
</dbReference>
<evidence type="ECO:0000256" key="5">
    <source>
        <dbReference type="ARBA" id="ARBA00038749"/>
    </source>
</evidence>
<feature type="repeat" description="WD" evidence="7">
    <location>
        <begin position="12"/>
        <end position="45"/>
    </location>
</feature>
<evidence type="ECO:0000256" key="8">
    <source>
        <dbReference type="SAM" id="MobiDB-lite"/>
    </source>
</evidence>
<reference evidence="9 10" key="1">
    <citation type="journal article" date="2015" name="Genome Announc.">
        <title>Genome sequence and annotation of Trichoderma parareesei, the ancestor of the cellulase producer Trichoderma reesei.</title>
        <authorList>
            <person name="Yang D."/>
            <person name="Pomraning K."/>
            <person name="Kopchinskiy A."/>
            <person name="Karimi Aghcheh R."/>
            <person name="Atanasova L."/>
            <person name="Chenthamara K."/>
            <person name="Baker S.E."/>
            <person name="Zhang R."/>
            <person name="Shen Q."/>
            <person name="Freitag M."/>
            <person name="Kubicek C.P."/>
            <person name="Druzhinina I.S."/>
        </authorList>
    </citation>
    <scope>NUCLEOTIDE SEQUENCE [LARGE SCALE GENOMIC DNA]</scope>
    <source>
        <strain evidence="9 10">CBS 125925</strain>
    </source>
</reference>
<dbReference type="PROSITE" id="PS50082">
    <property type="entry name" value="WD_REPEATS_2"/>
    <property type="match status" value="2"/>
</dbReference>
<proteinExistence type="inferred from homology"/>
<evidence type="ECO:0000313" key="9">
    <source>
        <dbReference type="EMBL" id="OTA04033.1"/>
    </source>
</evidence>
<comment type="caution">
    <text evidence="9">The sequence shown here is derived from an EMBL/GenBank/DDBJ whole genome shotgun (WGS) entry which is preliminary data.</text>
</comment>